<gene>
    <name evidence="2" type="ORF">GGD50_006456</name>
</gene>
<protein>
    <submittedName>
        <fullName evidence="2">Uncharacterized membrane protein YbhN (UPF0104 family)</fullName>
    </submittedName>
</protein>
<dbReference type="Proteomes" id="UP000549882">
    <property type="component" value="Unassembled WGS sequence"/>
</dbReference>
<keyword evidence="1" id="KW-0472">Membrane</keyword>
<sequence>MNILLRRLGCLHELLSAFADGAFFRSVTAYVLANTAVLATQVPGGLGILETTVAYSVPDAASIGALIAFRCIYFLIPLVLGTTLLITSELAFRHRSARTKNAEKVTDQTTRTQSS</sequence>
<dbReference type="AlphaFoldDB" id="A0A7W8XYC1"/>
<keyword evidence="3" id="KW-1185">Reference proteome</keyword>
<evidence type="ECO:0000313" key="3">
    <source>
        <dbReference type="Proteomes" id="UP000549882"/>
    </source>
</evidence>
<reference evidence="2 3" key="1">
    <citation type="submission" date="2020-08" db="EMBL/GenBank/DDBJ databases">
        <title>Genomic Encyclopedia of Type Strains, Phase IV (KMG-V): Genome sequencing to study the core and pangenomes of soil and plant-associated prokaryotes.</title>
        <authorList>
            <person name="Whitman W."/>
        </authorList>
    </citation>
    <scope>NUCLEOTIDE SEQUENCE [LARGE SCALE GENOMIC DNA]</scope>
    <source>
        <strain evidence="2 3">SEMIA 4064</strain>
    </source>
</reference>
<accession>A0A7W8XYC1</accession>
<organism evidence="2 3">
    <name type="scientific">Rhizobium paranaense</name>
    <dbReference type="NCBI Taxonomy" id="1650438"/>
    <lineage>
        <taxon>Bacteria</taxon>
        <taxon>Pseudomonadati</taxon>
        <taxon>Pseudomonadota</taxon>
        <taxon>Alphaproteobacteria</taxon>
        <taxon>Hyphomicrobiales</taxon>
        <taxon>Rhizobiaceae</taxon>
        <taxon>Rhizobium/Agrobacterium group</taxon>
        <taxon>Rhizobium</taxon>
    </lineage>
</organism>
<keyword evidence="1" id="KW-1133">Transmembrane helix</keyword>
<comment type="caution">
    <text evidence="2">The sequence shown here is derived from an EMBL/GenBank/DDBJ whole genome shotgun (WGS) entry which is preliminary data.</text>
</comment>
<evidence type="ECO:0000313" key="2">
    <source>
        <dbReference type="EMBL" id="MBB5577801.1"/>
    </source>
</evidence>
<feature type="transmembrane region" description="Helical" evidence="1">
    <location>
        <begin position="63"/>
        <end position="86"/>
    </location>
</feature>
<dbReference type="EMBL" id="JACHBI010000025">
    <property type="protein sequence ID" value="MBB5577801.1"/>
    <property type="molecule type" value="Genomic_DNA"/>
</dbReference>
<proteinExistence type="predicted"/>
<evidence type="ECO:0000256" key="1">
    <source>
        <dbReference type="SAM" id="Phobius"/>
    </source>
</evidence>
<keyword evidence="1" id="KW-0812">Transmembrane</keyword>
<name>A0A7W8XYC1_9HYPH</name>